<gene>
    <name evidence="6" type="ORF">MUN53_09295</name>
</gene>
<dbReference type="PROSITE" id="PS51257">
    <property type="entry name" value="PROKAR_LIPOPROTEIN"/>
    <property type="match status" value="1"/>
</dbReference>
<dbReference type="CDD" id="cd02966">
    <property type="entry name" value="TlpA_like_family"/>
    <property type="match status" value="1"/>
</dbReference>
<evidence type="ECO:0000256" key="2">
    <source>
        <dbReference type="ARBA" id="ARBA00022748"/>
    </source>
</evidence>
<evidence type="ECO:0000256" key="3">
    <source>
        <dbReference type="ARBA" id="ARBA00023157"/>
    </source>
</evidence>
<protein>
    <submittedName>
        <fullName evidence="6">AhpC/TSA family protein</fullName>
    </submittedName>
</protein>
<evidence type="ECO:0000313" key="7">
    <source>
        <dbReference type="Proteomes" id="UP001165444"/>
    </source>
</evidence>
<accession>A0ABT0C1A7</accession>
<dbReference type="Gene3D" id="3.40.30.10">
    <property type="entry name" value="Glutaredoxin"/>
    <property type="match status" value="1"/>
</dbReference>
<dbReference type="PANTHER" id="PTHR42852:SF6">
    <property type="entry name" value="THIOL:DISULFIDE INTERCHANGE PROTEIN DSBE"/>
    <property type="match status" value="1"/>
</dbReference>
<keyword evidence="3" id="KW-1015">Disulfide bond</keyword>
<dbReference type="PROSITE" id="PS00194">
    <property type="entry name" value="THIOREDOXIN_1"/>
    <property type="match status" value="1"/>
</dbReference>
<keyword evidence="7" id="KW-1185">Reference proteome</keyword>
<evidence type="ECO:0000259" key="5">
    <source>
        <dbReference type="PROSITE" id="PS51352"/>
    </source>
</evidence>
<dbReference type="SUPFAM" id="SSF52833">
    <property type="entry name" value="Thioredoxin-like"/>
    <property type="match status" value="1"/>
</dbReference>
<dbReference type="InterPro" id="IPR013740">
    <property type="entry name" value="Redoxin"/>
</dbReference>
<evidence type="ECO:0000256" key="4">
    <source>
        <dbReference type="ARBA" id="ARBA00023284"/>
    </source>
</evidence>
<dbReference type="InterPro" id="IPR036249">
    <property type="entry name" value="Thioredoxin-like_sf"/>
</dbReference>
<dbReference type="PANTHER" id="PTHR42852">
    <property type="entry name" value="THIOL:DISULFIDE INTERCHANGE PROTEIN DSBE"/>
    <property type="match status" value="1"/>
</dbReference>
<dbReference type="Proteomes" id="UP001165444">
    <property type="component" value="Unassembled WGS sequence"/>
</dbReference>
<feature type="domain" description="Thioredoxin" evidence="5">
    <location>
        <begin position="260"/>
        <end position="398"/>
    </location>
</feature>
<comment type="subcellular location">
    <subcellularLocation>
        <location evidence="1">Cell envelope</location>
    </subcellularLocation>
</comment>
<keyword evidence="4" id="KW-0676">Redox-active center</keyword>
<dbReference type="InterPro" id="IPR013766">
    <property type="entry name" value="Thioredoxin_domain"/>
</dbReference>
<keyword evidence="2" id="KW-0201">Cytochrome c-type biogenesis</keyword>
<dbReference type="InterPro" id="IPR050553">
    <property type="entry name" value="Thioredoxin_ResA/DsbE_sf"/>
</dbReference>
<name>A0ABT0C1A7_9BACT</name>
<sequence length="398" mass="45188">MKTRNVLVVIGGAICLALSSCNSDPKVPEGEYLIEGELENVPDSTVVGLFKITGHSGKSIAYDTVIDGKFSFRDTITSFKPRKMAINASNFFNPGKGFPSAQLTVWVASGNYIKVKGDDKLIRTWEVKSSIPEQEAEETFRQLRFPEDKEWLQYSVQQEALRLAPRTEANKQKYQLLDEKQSKLSRIINLRTLEYMKDAPMSEKWLFEYCSLAQHYLRYKPDSVLTPLVRSLSGRMAEVDPSSEFYQEIMGYLNLPEQIVNEGDTMVDGDLYDLEGNLHRLSEFKGKYILLDFWDRGCGPCYASIPEMTEVSQQYKDRMAVVGICLGTEENMKVAIKEYQITGTQWRQAASGMSGLAAVYQVNAIPRYVLISPEGKVLKMWTGYSEGSLKERMKELIR</sequence>
<dbReference type="EMBL" id="JAKZMM010000020">
    <property type="protein sequence ID" value="MCJ2380803.1"/>
    <property type="molecule type" value="Genomic_DNA"/>
</dbReference>
<proteinExistence type="predicted"/>
<dbReference type="RefSeq" id="WP_243325028.1">
    <property type="nucleotide sequence ID" value="NZ_JAKZMM010000020.1"/>
</dbReference>
<dbReference type="InterPro" id="IPR017937">
    <property type="entry name" value="Thioredoxin_CS"/>
</dbReference>
<dbReference type="PROSITE" id="PS51352">
    <property type="entry name" value="THIOREDOXIN_2"/>
    <property type="match status" value="1"/>
</dbReference>
<dbReference type="Pfam" id="PF08534">
    <property type="entry name" value="Redoxin"/>
    <property type="match status" value="1"/>
</dbReference>
<evidence type="ECO:0000313" key="6">
    <source>
        <dbReference type="EMBL" id="MCJ2380803.1"/>
    </source>
</evidence>
<comment type="caution">
    <text evidence="6">The sequence shown here is derived from an EMBL/GenBank/DDBJ whole genome shotgun (WGS) entry which is preliminary data.</text>
</comment>
<reference evidence="6 7" key="1">
    <citation type="submission" date="2022-03" db="EMBL/GenBank/DDBJ databases">
        <title>Parabacteroides sp. nov. isolated from swine feces.</title>
        <authorList>
            <person name="Bak J.E."/>
        </authorList>
    </citation>
    <scope>NUCLEOTIDE SEQUENCE [LARGE SCALE GENOMIC DNA]</scope>
    <source>
        <strain evidence="6 7">AGMB00274</strain>
    </source>
</reference>
<evidence type="ECO:0000256" key="1">
    <source>
        <dbReference type="ARBA" id="ARBA00004196"/>
    </source>
</evidence>
<organism evidence="6 7">
    <name type="scientific">Parabacteroides faecalis</name>
    <dbReference type="NCBI Taxonomy" id="2924040"/>
    <lineage>
        <taxon>Bacteria</taxon>
        <taxon>Pseudomonadati</taxon>
        <taxon>Bacteroidota</taxon>
        <taxon>Bacteroidia</taxon>
        <taxon>Bacteroidales</taxon>
        <taxon>Tannerellaceae</taxon>
        <taxon>Parabacteroides</taxon>
    </lineage>
</organism>